<dbReference type="EMBL" id="SRPR01000110">
    <property type="protein sequence ID" value="KAG5959878.1"/>
    <property type="molecule type" value="Genomic_DNA"/>
</dbReference>
<dbReference type="Proteomes" id="UP000784919">
    <property type="component" value="Unassembled WGS sequence"/>
</dbReference>
<protein>
    <submittedName>
        <fullName evidence="2">Uncharacterized protein</fullName>
    </submittedName>
</protein>
<organism evidence="2 4">
    <name type="scientific">Claviceps arundinis</name>
    <dbReference type="NCBI Taxonomy" id="1623583"/>
    <lineage>
        <taxon>Eukaryota</taxon>
        <taxon>Fungi</taxon>
        <taxon>Dikarya</taxon>
        <taxon>Ascomycota</taxon>
        <taxon>Pezizomycotina</taxon>
        <taxon>Sordariomycetes</taxon>
        <taxon>Hypocreomycetidae</taxon>
        <taxon>Hypocreales</taxon>
        <taxon>Clavicipitaceae</taxon>
        <taxon>Claviceps</taxon>
    </lineage>
</organism>
<dbReference type="Proteomes" id="UP000742024">
    <property type="component" value="Unassembled WGS sequence"/>
</dbReference>
<evidence type="ECO:0000313" key="3">
    <source>
        <dbReference type="Proteomes" id="UP000742024"/>
    </source>
</evidence>
<keyword evidence="3" id="KW-1185">Reference proteome</keyword>
<comment type="caution">
    <text evidence="2">The sequence shown here is derived from an EMBL/GenBank/DDBJ whole genome shotgun (WGS) entry which is preliminary data.</text>
</comment>
<proteinExistence type="predicted"/>
<evidence type="ECO:0000313" key="1">
    <source>
        <dbReference type="EMBL" id="KAG5959878.1"/>
    </source>
</evidence>
<reference evidence="2 3" key="1">
    <citation type="journal article" date="2020" name="bioRxiv">
        <title>Whole genome comparisons of ergot fungi reveals the divergence and evolution of species within the genus Claviceps are the result of varying mechanisms driving genome evolution and host range expansion.</title>
        <authorList>
            <person name="Wyka S.A."/>
            <person name="Mondo S.J."/>
            <person name="Liu M."/>
            <person name="Dettman J."/>
            <person name="Nalam V."/>
            <person name="Broders K.D."/>
        </authorList>
    </citation>
    <scope>NUCLEOTIDE SEQUENCE</scope>
    <source>
        <strain evidence="2">CCC 1102</strain>
        <strain evidence="1 3">LM583</strain>
    </source>
</reference>
<evidence type="ECO:0000313" key="2">
    <source>
        <dbReference type="EMBL" id="KAG5972338.1"/>
    </source>
</evidence>
<evidence type="ECO:0000313" key="4">
    <source>
        <dbReference type="Proteomes" id="UP000784919"/>
    </source>
</evidence>
<dbReference type="EMBL" id="SRPS01000047">
    <property type="protein sequence ID" value="KAG5972338.1"/>
    <property type="molecule type" value="Genomic_DNA"/>
</dbReference>
<accession>A0A9P7MY15</accession>
<dbReference type="AlphaFoldDB" id="A0A9P7MY15"/>
<name>A0A9P7MY15_9HYPO</name>
<dbReference type="OrthoDB" id="4944577at2759"/>
<gene>
    <name evidence="2" type="ORF">E4U56_006068</name>
    <name evidence="1" type="ORF">E4U57_000455</name>
</gene>
<sequence length="124" mass="13881">MAQQSLSTSAENGNGKTRSSPMVTLTWGVYGKTDRVHYVELDTYYFLDGWPEIISLNIESSIRVNVFCYTDLPDAPPVLVCEGPAGIIRFAAQQFGAYRVQSYQYLFGMDPPLFHPVSQQYPGC</sequence>